<keyword evidence="7 15" id="KW-0732">Signal</keyword>
<proteinExistence type="inferred from homology"/>
<dbReference type="HOGENOM" id="CLU_650323_0_0_5"/>
<dbReference type="PROSITE" id="PS51257">
    <property type="entry name" value="PROKAR_LIPOPROTEIN"/>
    <property type="match status" value="1"/>
</dbReference>
<dbReference type="Proteomes" id="UP000004318">
    <property type="component" value="Unassembled WGS sequence"/>
</dbReference>
<dbReference type="InterPro" id="IPR040716">
    <property type="entry name" value="Wza_C"/>
</dbReference>
<evidence type="ECO:0000256" key="10">
    <source>
        <dbReference type="ARBA" id="ARBA00023114"/>
    </source>
</evidence>
<evidence type="ECO:0000256" key="1">
    <source>
        <dbReference type="ARBA" id="ARBA00004571"/>
    </source>
</evidence>
<feature type="chain" id="PRO_5002660013" evidence="15">
    <location>
        <begin position="22"/>
        <end position="449"/>
    </location>
</feature>
<name>A3TY59_PSEBH</name>
<comment type="caution">
    <text evidence="19">The sequence shown here is derived from an EMBL/GenBank/DDBJ whole genome shotgun (WGS) entry which is preliminary data.</text>
</comment>
<gene>
    <name evidence="19" type="ORF">OB2597_13153</name>
</gene>
<protein>
    <submittedName>
        <fullName evidence="19">Polysaccharide export protein</fullName>
    </submittedName>
</protein>
<evidence type="ECO:0000256" key="9">
    <source>
        <dbReference type="ARBA" id="ARBA00023065"/>
    </source>
</evidence>
<keyword evidence="10" id="KW-0626">Porin</keyword>
<dbReference type="Pfam" id="PF02563">
    <property type="entry name" value="Poly_export"/>
    <property type="match status" value="1"/>
</dbReference>
<comment type="subcellular location">
    <subcellularLocation>
        <location evidence="1">Cell outer membrane</location>
        <topology evidence="1">Multi-pass membrane protein</topology>
    </subcellularLocation>
</comment>
<keyword evidence="3" id="KW-0813">Transport</keyword>
<evidence type="ECO:0000256" key="3">
    <source>
        <dbReference type="ARBA" id="ARBA00022448"/>
    </source>
</evidence>
<reference evidence="19 20" key="1">
    <citation type="journal article" date="2010" name="J. Bacteriol.">
        <title>Genome sequences of Oceanicola granulosus HTCC2516(T) and Oceanicola batsensis HTCC2597(TDelta).</title>
        <authorList>
            <person name="Thrash J.C."/>
            <person name="Cho J.C."/>
            <person name="Vergin K.L."/>
            <person name="Giovannoni S.J."/>
        </authorList>
    </citation>
    <scope>NUCLEOTIDE SEQUENCE [LARGE SCALE GENOMIC DNA]</scope>
    <source>
        <strain evidence="20">ATCC BAA-863 / DSM 15984 / KCTC 12145 / HTCC2597</strain>
    </source>
</reference>
<feature type="domain" description="Outer-membrane lipoprotein Wza C-terminal" evidence="17">
    <location>
        <begin position="424"/>
        <end position="439"/>
    </location>
</feature>
<dbReference type="InterPro" id="IPR049712">
    <property type="entry name" value="Poly_export"/>
</dbReference>
<evidence type="ECO:0000256" key="8">
    <source>
        <dbReference type="ARBA" id="ARBA00023047"/>
    </source>
</evidence>
<evidence type="ECO:0000256" key="2">
    <source>
        <dbReference type="ARBA" id="ARBA00009450"/>
    </source>
</evidence>
<feature type="signal peptide" evidence="15">
    <location>
        <begin position="1"/>
        <end position="21"/>
    </location>
</feature>
<keyword evidence="9" id="KW-0406">Ion transport</keyword>
<keyword evidence="13" id="KW-0998">Cell outer membrane</keyword>
<evidence type="ECO:0000256" key="4">
    <source>
        <dbReference type="ARBA" id="ARBA00022452"/>
    </source>
</evidence>
<keyword evidence="12" id="KW-0564">Palmitate</keyword>
<evidence type="ECO:0000256" key="12">
    <source>
        <dbReference type="ARBA" id="ARBA00023139"/>
    </source>
</evidence>
<dbReference type="eggNOG" id="COG1596">
    <property type="taxonomic scope" value="Bacteria"/>
</dbReference>
<accession>A3TY59</accession>
<dbReference type="GO" id="GO:0015288">
    <property type="term" value="F:porin activity"/>
    <property type="evidence" value="ECO:0007669"/>
    <property type="project" value="UniProtKB-KW"/>
</dbReference>
<keyword evidence="14" id="KW-0449">Lipoprotein</keyword>
<dbReference type="PANTHER" id="PTHR33619">
    <property type="entry name" value="POLYSACCHARIDE EXPORT PROTEIN GFCE-RELATED"/>
    <property type="match status" value="1"/>
</dbReference>
<evidence type="ECO:0000313" key="20">
    <source>
        <dbReference type="Proteomes" id="UP000004318"/>
    </source>
</evidence>
<comment type="similarity">
    <text evidence="2">Belongs to the BexD/CtrA/VexA family.</text>
</comment>
<keyword evidence="4" id="KW-1134">Transmembrane beta strand</keyword>
<organism evidence="19 20">
    <name type="scientific">Pseudooceanicola batsensis (strain ATCC BAA-863 / DSM 15984 / KCTC 12145 / HTCC2597)</name>
    <name type="common">Oceanicola batsensis</name>
    <dbReference type="NCBI Taxonomy" id="252305"/>
    <lineage>
        <taxon>Bacteria</taxon>
        <taxon>Pseudomonadati</taxon>
        <taxon>Pseudomonadota</taxon>
        <taxon>Alphaproteobacteria</taxon>
        <taxon>Rhodobacterales</taxon>
        <taxon>Paracoccaceae</taxon>
        <taxon>Pseudooceanicola</taxon>
    </lineage>
</organism>
<evidence type="ECO:0000313" key="19">
    <source>
        <dbReference type="EMBL" id="EAQ03093.1"/>
    </source>
</evidence>
<evidence type="ECO:0000259" key="17">
    <source>
        <dbReference type="Pfam" id="PF18412"/>
    </source>
</evidence>
<evidence type="ECO:0000256" key="7">
    <source>
        <dbReference type="ARBA" id="ARBA00022729"/>
    </source>
</evidence>
<dbReference type="InterPro" id="IPR054765">
    <property type="entry name" value="SLBB_dom"/>
</dbReference>
<evidence type="ECO:0000256" key="11">
    <source>
        <dbReference type="ARBA" id="ARBA00023136"/>
    </source>
</evidence>
<dbReference type="Pfam" id="PF22461">
    <property type="entry name" value="SLBB_2"/>
    <property type="match status" value="2"/>
</dbReference>
<dbReference type="GO" id="GO:0015159">
    <property type="term" value="F:polysaccharide transmembrane transporter activity"/>
    <property type="evidence" value="ECO:0007669"/>
    <property type="project" value="InterPro"/>
</dbReference>
<dbReference type="RefSeq" id="WP_009806847.1">
    <property type="nucleotide sequence ID" value="NZ_CH724131.1"/>
</dbReference>
<dbReference type="OrthoDB" id="9808421at2"/>
<dbReference type="Pfam" id="PF18412">
    <property type="entry name" value="Wza_C"/>
    <property type="match status" value="1"/>
</dbReference>
<keyword evidence="8" id="KW-0625">Polysaccharide transport</keyword>
<evidence type="ECO:0000256" key="14">
    <source>
        <dbReference type="ARBA" id="ARBA00023288"/>
    </source>
</evidence>
<dbReference type="Gene3D" id="3.30.1950.10">
    <property type="entry name" value="wza like domain"/>
    <property type="match status" value="1"/>
</dbReference>
<dbReference type="EMBL" id="AAMO01000005">
    <property type="protein sequence ID" value="EAQ03093.1"/>
    <property type="molecule type" value="Genomic_DNA"/>
</dbReference>
<dbReference type="GO" id="GO:0046930">
    <property type="term" value="C:pore complex"/>
    <property type="evidence" value="ECO:0007669"/>
    <property type="project" value="UniProtKB-KW"/>
</dbReference>
<evidence type="ECO:0000256" key="6">
    <source>
        <dbReference type="ARBA" id="ARBA00022692"/>
    </source>
</evidence>
<evidence type="ECO:0000259" key="16">
    <source>
        <dbReference type="Pfam" id="PF02563"/>
    </source>
</evidence>
<dbReference type="PANTHER" id="PTHR33619:SF3">
    <property type="entry name" value="POLYSACCHARIDE EXPORT PROTEIN GFCE-RELATED"/>
    <property type="match status" value="1"/>
</dbReference>
<evidence type="ECO:0000256" key="5">
    <source>
        <dbReference type="ARBA" id="ARBA00022597"/>
    </source>
</evidence>
<keyword evidence="5" id="KW-0762">Sugar transport</keyword>
<keyword evidence="6" id="KW-0812">Transmembrane</keyword>
<dbReference type="AlphaFoldDB" id="A3TY59"/>
<dbReference type="GO" id="GO:0009279">
    <property type="term" value="C:cell outer membrane"/>
    <property type="evidence" value="ECO:0007669"/>
    <property type="project" value="UniProtKB-SubCell"/>
</dbReference>
<feature type="domain" description="Polysaccharide export protein N-terminal" evidence="16">
    <location>
        <begin position="97"/>
        <end position="184"/>
    </location>
</feature>
<feature type="domain" description="SLBB" evidence="18">
    <location>
        <begin position="334"/>
        <end position="420"/>
    </location>
</feature>
<sequence length="449" mass="48820">MKLMIAILSLLAMSSCGSVYISSRISDNDDNVQIVRLTPETVRVANSTAYNPREIPEVFFANAGGPRGGRGIGAVPPTSLDPERRPAALTLNAPPQPPQQPYTIGVGDVLLLATRGNATTVEQLSGLLAAQNRRQGYTVQDDGAIAIPEVGRVQVAGATLEEAETMLFQKLVENQIDPSFSVEIAEFNSKRVSIGGAVAQPTVVPVTLTTLTLDEALSAAGGIATSDLDYASIRIYRDGTLYQIPLSDYLSQPDLQKRRLIDGDSIFVDTEYELERARAYFAEQIQLAQYKQQARVQALNELQAEVDLRRQALEEGRENFKDRIALDAVDRDYVYLTGEVSTPSRYALPFGQQASLADALYSEGGFSSETGNPGQIYVLRGTADAGNPDLVTAWHLDARNAANFVLATRMEMRPNDIIFIAEQPITRWNRVVQQIVPSLLTSSAGLASN</sequence>
<evidence type="ECO:0000256" key="15">
    <source>
        <dbReference type="SAM" id="SignalP"/>
    </source>
</evidence>
<dbReference type="GO" id="GO:0006811">
    <property type="term" value="P:monoatomic ion transport"/>
    <property type="evidence" value="ECO:0007669"/>
    <property type="project" value="UniProtKB-KW"/>
</dbReference>
<feature type="domain" description="SLBB" evidence="18">
    <location>
        <begin position="190"/>
        <end position="268"/>
    </location>
</feature>
<dbReference type="STRING" id="252305.OB2597_13153"/>
<dbReference type="Gene3D" id="3.10.560.10">
    <property type="entry name" value="Outer membrane lipoprotein wza domain like"/>
    <property type="match status" value="2"/>
</dbReference>
<evidence type="ECO:0000259" key="18">
    <source>
        <dbReference type="Pfam" id="PF22461"/>
    </source>
</evidence>
<keyword evidence="20" id="KW-1185">Reference proteome</keyword>
<keyword evidence="11" id="KW-0472">Membrane</keyword>
<dbReference type="InterPro" id="IPR003715">
    <property type="entry name" value="Poly_export_N"/>
</dbReference>
<evidence type="ECO:0000256" key="13">
    <source>
        <dbReference type="ARBA" id="ARBA00023237"/>
    </source>
</evidence>